<keyword evidence="3 9" id="KW-0812">Transmembrane</keyword>
<organism evidence="10 11">
    <name type="scientific">Fopius arisanus</name>
    <dbReference type="NCBI Taxonomy" id="64838"/>
    <lineage>
        <taxon>Eukaryota</taxon>
        <taxon>Metazoa</taxon>
        <taxon>Ecdysozoa</taxon>
        <taxon>Arthropoda</taxon>
        <taxon>Hexapoda</taxon>
        <taxon>Insecta</taxon>
        <taxon>Pterygota</taxon>
        <taxon>Neoptera</taxon>
        <taxon>Endopterygota</taxon>
        <taxon>Hymenoptera</taxon>
        <taxon>Apocrita</taxon>
        <taxon>Ichneumonoidea</taxon>
        <taxon>Braconidae</taxon>
        <taxon>Opiinae</taxon>
        <taxon>Fopius</taxon>
    </lineage>
</organism>
<dbReference type="GeneID" id="105267713"/>
<dbReference type="GO" id="GO:0005886">
    <property type="term" value="C:plasma membrane"/>
    <property type="evidence" value="ECO:0007669"/>
    <property type="project" value="UniProtKB-SubCell"/>
</dbReference>
<reference evidence="11" key="1">
    <citation type="submission" date="2025-08" db="UniProtKB">
        <authorList>
            <consortium name="RefSeq"/>
        </authorList>
    </citation>
    <scope>IDENTIFICATION</scope>
    <source>
        <strain evidence="11">USDA-PBARC FA_bdor</strain>
        <tissue evidence="11">Whole organism</tissue>
    </source>
</reference>
<evidence type="ECO:0000256" key="1">
    <source>
        <dbReference type="ARBA" id="ARBA00004141"/>
    </source>
</evidence>
<evidence type="ECO:0000256" key="5">
    <source>
        <dbReference type="ARBA" id="ARBA00022989"/>
    </source>
</evidence>
<dbReference type="PANTHER" id="PTHR21137:SF42">
    <property type="entry name" value="ODORANT RECEPTOR 83A"/>
    <property type="match status" value="1"/>
</dbReference>
<name>A0A9R1T9B0_9HYME</name>
<evidence type="ECO:0000256" key="7">
    <source>
        <dbReference type="ARBA" id="ARBA00023170"/>
    </source>
</evidence>
<evidence type="ECO:0000256" key="8">
    <source>
        <dbReference type="ARBA" id="ARBA00023224"/>
    </source>
</evidence>
<dbReference type="Pfam" id="PF02949">
    <property type="entry name" value="7tm_6"/>
    <property type="match status" value="1"/>
</dbReference>
<keyword evidence="5 9" id="KW-1133">Transmembrane helix</keyword>
<dbReference type="AlphaFoldDB" id="A0A9R1T9B0"/>
<dbReference type="GO" id="GO:0007165">
    <property type="term" value="P:signal transduction"/>
    <property type="evidence" value="ECO:0007669"/>
    <property type="project" value="UniProtKB-KW"/>
</dbReference>
<dbReference type="GO" id="GO:0004984">
    <property type="term" value="F:olfactory receptor activity"/>
    <property type="evidence" value="ECO:0007669"/>
    <property type="project" value="InterPro"/>
</dbReference>
<feature type="transmembrane region" description="Helical" evidence="9">
    <location>
        <begin position="206"/>
        <end position="228"/>
    </location>
</feature>
<comment type="caution">
    <text evidence="9">Lacks conserved residue(s) required for the propagation of feature annotation.</text>
</comment>
<evidence type="ECO:0000256" key="2">
    <source>
        <dbReference type="ARBA" id="ARBA00022606"/>
    </source>
</evidence>
<dbReference type="InterPro" id="IPR004117">
    <property type="entry name" value="7tm6_olfct_rcpt"/>
</dbReference>
<comment type="subcellular location">
    <subcellularLocation>
        <location evidence="9">Cell membrane</location>
        <topology evidence="9">Multi-pass membrane protein</topology>
    </subcellularLocation>
    <subcellularLocation>
        <location evidence="1">Membrane</location>
        <topology evidence="1">Multi-pass membrane protein</topology>
    </subcellularLocation>
</comment>
<evidence type="ECO:0000313" key="11">
    <source>
        <dbReference type="RefSeq" id="XP_011305064.1"/>
    </source>
</evidence>
<dbReference type="PANTHER" id="PTHR21137">
    <property type="entry name" value="ODORANT RECEPTOR"/>
    <property type="match status" value="1"/>
</dbReference>
<accession>A0A9R1T9B0</accession>
<evidence type="ECO:0000256" key="4">
    <source>
        <dbReference type="ARBA" id="ARBA00022725"/>
    </source>
</evidence>
<sequence>MKRPPRRINDITPEETTLPFKAFISHVFATLSHLKISKNSNSSSLINLIDTCATTCLITLNFLLIISEAMDVKNSYDLPSFAVRLNPILFHCQGFIKWTYCLTHYVEIQEIIDSMEICHEMCQKIDRNDKGTSRYEIKMADCQKNSVAFVNVWMMVCVFGVVQWCANPIIYDLYDDLYGVKNINSTFTRHLPYPGIFPWAVNGFKMYLITFTFQFVGGIGAGIGIGAYDILSITFIMYTCSYLEYLNETLTKEIVNRRDDPAKIGSFERKLKICFRQHRQILEAFERIQIITSFPMFIQCFNTIIALCLVSLEASTTEINSSVECVMKLLSTAEYWSGINIELFFYCYFGTKIQELGSRLSDAFYCCNWELITGDYESNRLGINKMVVLGIMRAQRPMEMAGGPFYILSLETFRALISLSLSNAIILRQLSN</sequence>
<evidence type="ECO:0000313" key="10">
    <source>
        <dbReference type="Proteomes" id="UP000694866"/>
    </source>
</evidence>
<dbReference type="RefSeq" id="XP_011305064.1">
    <property type="nucleotide sequence ID" value="XM_011306762.1"/>
</dbReference>
<gene>
    <name evidence="11" type="primary">LOC105267713</name>
</gene>
<feature type="transmembrane region" description="Helical" evidence="9">
    <location>
        <begin position="148"/>
        <end position="171"/>
    </location>
</feature>
<dbReference type="GO" id="GO:0005549">
    <property type="term" value="F:odorant binding"/>
    <property type="evidence" value="ECO:0007669"/>
    <property type="project" value="InterPro"/>
</dbReference>
<evidence type="ECO:0000256" key="3">
    <source>
        <dbReference type="ARBA" id="ARBA00022692"/>
    </source>
</evidence>
<keyword evidence="2 9" id="KW-0716">Sensory transduction</keyword>
<keyword evidence="7 9" id="KW-0675">Receptor</keyword>
<comment type="similarity">
    <text evidence="9">Belongs to the insect chemoreceptor superfamily. Heteromeric odorant receptor channel (TC 1.A.69) family.</text>
</comment>
<proteinExistence type="inferred from homology"/>
<keyword evidence="10" id="KW-1185">Reference proteome</keyword>
<keyword evidence="6 9" id="KW-0472">Membrane</keyword>
<evidence type="ECO:0000256" key="6">
    <source>
        <dbReference type="ARBA" id="ARBA00023136"/>
    </source>
</evidence>
<dbReference type="OrthoDB" id="7677057at2759"/>
<keyword evidence="4 9" id="KW-0552">Olfaction</keyword>
<dbReference type="Proteomes" id="UP000694866">
    <property type="component" value="Unplaced"/>
</dbReference>
<keyword evidence="8 9" id="KW-0807">Transducer</keyword>
<evidence type="ECO:0000256" key="9">
    <source>
        <dbReference type="RuleBase" id="RU351113"/>
    </source>
</evidence>
<dbReference type="KEGG" id="fas:105267713"/>
<protein>
    <recommendedName>
        <fullName evidence="9">Odorant receptor</fullName>
    </recommendedName>
</protein>